<evidence type="ECO:0000313" key="2">
    <source>
        <dbReference type="EMBL" id="MDO8054370.1"/>
    </source>
</evidence>
<reference evidence="2 3" key="1">
    <citation type="journal article" date="2023" name="Int. J. Syst. Evol. Microbiol.">
        <title>The observation of taxonomic boundaries for the 16SrII and 16SrXXV phytoplasmas using genome-based delimitation.</title>
        <authorList>
            <person name="Rodrigues Jardim B."/>
            <person name="Tran-Nguyen L.T.T."/>
            <person name="Gambley C."/>
            <person name="Al-Sadi A.M."/>
            <person name="Al-Subhi A.M."/>
            <person name="Foissac X."/>
            <person name="Salar P."/>
            <person name="Cai H."/>
            <person name="Yang J.Y."/>
            <person name="Davis R."/>
            <person name="Jones L."/>
            <person name="Rodoni B."/>
            <person name="Constable F.E."/>
        </authorList>
    </citation>
    <scope>NUCLEOTIDE SEQUENCE [LARGE SCALE GENOMIC DNA]</scope>
    <source>
        <strain evidence="2">BAWM-OMN-P26</strain>
    </source>
</reference>
<feature type="transmembrane region" description="Helical" evidence="1">
    <location>
        <begin position="6"/>
        <end position="25"/>
    </location>
</feature>
<keyword evidence="1" id="KW-1133">Transmembrane helix</keyword>
<sequence length="202" mass="22908">MSLKNIKILSVIVLFMIIGAMAFIFSNHSESSFMPFNSKENLTSGTILPEDPKLKINNDSLILPEENDDDLKYQFASISDNNVNFPELKDEEIASVLSRKSSLLSDINSTNEMQSNIDEIESKTKSNFKFSSLFKPFRNIKKNLKKLKKINSANTLVNHNVDLEPEYATIQKNNTLENHKNRSAVEFCKLIESPGVIAYNNK</sequence>
<protein>
    <submittedName>
        <fullName evidence="2">Uncharacterized protein</fullName>
    </submittedName>
</protein>
<accession>A0A9K3WSJ0</accession>
<evidence type="ECO:0000313" key="3">
    <source>
        <dbReference type="Proteomes" id="UP001170651"/>
    </source>
</evidence>
<comment type="caution">
    <text evidence="2">The sequence shown here is derived from an EMBL/GenBank/DDBJ whole genome shotgun (WGS) entry which is preliminary data.</text>
</comment>
<dbReference type="AlphaFoldDB" id="A0A9K3WSJ0"/>
<gene>
    <name evidence="2" type="ORF">OC696_00590</name>
</gene>
<proteinExistence type="predicted"/>
<evidence type="ECO:0000256" key="1">
    <source>
        <dbReference type="SAM" id="Phobius"/>
    </source>
</evidence>
<organism evidence="2 3">
    <name type="scientific">Candidatus Phytoplasma australasiaticum subsp. australasiaticum</name>
    <dbReference type="NCBI Taxonomy" id="2832407"/>
    <lineage>
        <taxon>Bacteria</taxon>
        <taxon>Bacillati</taxon>
        <taxon>Mycoplasmatota</taxon>
        <taxon>Mollicutes</taxon>
        <taxon>Acholeplasmatales</taxon>
        <taxon>Acholeplasmataceae</taxon>
        <taxon>Candidatus Phytoplasma</taxon>
        <taxon>16SrII (Peanut WB group)</taxon>
        <taxon>Candidatus Phytoplasma australasiaticum</taxon>
    </lineage>
</organism>
<keyword evidence="1" id="KW-0472">Membrane</keyword>
<keyword evidence="1" id="KW-0812">Transmembrane</keyword>
<dbReference type="Proteomes" id="UP001170651">
    <property type="component" value="Unassembled WGS sequence"/>
</dbReference>
<dbReference type="RefSeq" id="WP_213680313.1">
    <property type="nucleotide sequence ID" value="NZ_JALQCT010000003.1"/>
</dbReference>
<dbReference type="EMBL" id="JAOSIW010000002">
    <property type="protein sequence ID" value="MDO8054370.1"/>
    <property type="molecule type" value="Genomic_DNA"/>
</dbReference>
<name>A0A9K3WSJ0_9MOLU</name>
<keyword evidence="3" id="KW-1185">Reference proteome</keyword>